<keyword evidence="2 10" id="KW-0813">Transport</keyword>
<evidence type="ECO:0000313" key="12">
    <source>
        <dbReference type="Proteomes" id="UP001152795"/>
    </source>
</evidence>
<dbReference type="PRINTS" id="PR00762">
    <property type="entry name" value="CLCHANNEL"/>
</dbReference>
<feature type="transmembrane region" description="Helical" evidence="10">
    <location>
        <begin position="349"/>
        <end position="378"/>
    </location>
</feature>
<gene>
    <name evidence="11" type="ORF">PACLA_8A023834</name>
</gene>
<keyword evidence="8 10" id="KW-0472">Membrane</keyword>
<comment type="subcellular location">
    <subcellularLocation>
        <location evidence="1 10">Membrane</location>
        <topology evidence="1 10">Multi-pass membrane protein</topology>
    </subcellularLocation>
</comment>
<dbReference type="AlphaFoldDB" id="A0A7D9HSB3"/>
<proteinExistence type="inferred from homology"/>
<keyword evidence="6 10" id="KW-0406">Ion transport</keyword>
<keyword evidence="4" id="KW-0677">Repeat</keyword>
<dbReference type="OrthoDB" id="428525at2759"/>
<feature type="transmembrane region" description="Helical" evidence="10">
    <location>
        <begin position="514"/>
        <end position="540"/>
    </location>
</feature>
<comment type="similarity">
    <text evidence="10">Belongs to the chloride channel (TC 2.A.49) family.</text>
</comment>
<feature type="transmembrane region" description="Helical" evidence="10">
    <location>
        <begin position="571"/>
        <end position="596"/>
    </location>
</feature>
<evidence type="ECO:0000256" key="5">
    <source>
        <dbReference type="ARBA" id="ARBA00022989"/>
    </source>
</evidence>
<evidence type="ECO:0000256" key="9">
    <source>
        <dbReference type="ARBA" id="ARBA00023214"/>
    </source>
</evidence>
<protein>
    <recommendedName>
        <fullName evidence="10">Chloride channel protein</fullName>
    </recommendedName>
</protein>
<dbReference type="InterPro" id="IPR000644">
    <property type="entry name" value="CBS_dom"/>
</dbReference>
<dbReference type="GO" id="GO:0016020">
    <property type="term" value="C:membrane"/>
    <property type="evidence" value="ECO:0007669"/>
    <property type="project" value="UniProtKB-SubCell"/>
</dbReference>
<keyword evidence="3 10" id="KW-0812">Transmembrane</keyword>
<dbReference type="PANTHER" id="PTHR11689:SF89">
    <property type="entry name" value="CHLORIDE CHANNEL PROTEIN"/>
    <property type="match status" value="1"/>
</dbReference>
<evidence type="ECO:0000256" key="7">
    <source>
        <dbReference type="ARBA" id="ARBA00023122"/>
    </source>
</evidence>
<dbReference type="PANTHER" id="PTHR11689">
    <property type="entry name" value="CHLORIDE CHANNEL PROTEIN CLC FAMILY MEMBER"/>
    <property type="match status" value="1"/>
</dbReference>
<dbReference type="Proteomes" id="UP001152795">
    <property type="component" value="Unassembled WGS sequence"/>
</dbReference>
<evidence type="ECO:0000313" key="11">
    <source>
        <dbReference type="EMBL" id="CAB3991663.1"/>
    </source>
</evidence>
<reference evidence="11" key="1">
    <citation type="submission" date="2020-04" db="EMBL/GenBank/DDBJ databases">
        <authorList>
            <person name="Alioto T."/>
            <person name="Alioto T."/>
            <person name="Gomez Garrido J."/>
        </authorList>
    </citation>
    <scope>NUCLEOTIDE SEQUENCE</scope>
    <source>
        <strain evidence="11">A484AB</strain>
    </source>
</reference>
<dbReference type="InterPro" id="IPR046342">
    <property type="entry name" value="CBS_dom_sf"/>
</dbReference>
<keyword evidence="9 10" id="KW-0868">Chloride</keyword>
<dbReference type="GO" id="GO:0005254">
    <property type="term" value="F:chloride channel activity"/>
    <property type="evidence" value="ECO:0007669"/>
    <property type="project" value="UniProtKB-UniRule"/>
</dbReference>
<evidence type="ECO:0000256" key="10">
    <source>
        <dbReference type="RuleBase" id="RU361221"/>
    </source>
</evidence>
<keyword evidence="7" id="KW-0129">CBS domain</keyword>
<organism evidence="11 12">
    <name type="scientific">Paramuricea clavata</name>
    <name type="common">Red gorgonian</name>
    <name type="synonym">Violescent sea-whip</name>
    <dbReference type="NCBI Taxonomy" id="317549"/>
    <lineage>
        <taxon>Eukaryota</taxon>
        <taxon>Metazoa</taxon>
        <taxon>Cnidaria</taxon>
        <taxon>Anthozoa</taxon>
        <taxon>Octocorallia</taxon>
        <taxon>Malacalcyonacea</taxon>
        <taxon>Plexauridae</taxon>
        <taxon>Paramuricea</taxon>
    </lineage>
</organism>
<dbReference type="CDD" id="cd04591">
    <property type="entry name" value="CBS_pair_voltage-gated_CLC_euk_bac"/>
    <property type="match status" value="1"/>
</dbReference>
<sequence length="858" mass="96511">MASSAGASEERSADISSEPSQETKENILIQRRYGVRSTHADEDTLPAFARTSFFQKGREFESAYVNHKFTEEEKHQLATYDSLDYFPPHSVVYKNWIKRQPARLDWDRWVMMGLIGFTVGFVGFLLHQLIDLIMDYKWEMANELIKEKDYGLAWFWVVGYSVIFAVLGSSMVVFFRPSAAGSGIPELIGFLNGTIVRHIFNVKTMAVKFFSCVCAVASGLPVGPEGPMIHLGGLIGAGLSQFRSSTLKLNLPYFQRFRNPEDRRNFISAGAGAGVASAFGAPVGGLLFAMEEVSSFWNMKLSWQIFFCTMVATFTTDLFNSAFKGFDYEGDFGLFKAERYILFQIDHGVALHILVFIPVAILGVLGGIFGAVFTFVNLKINRFRRYHLAKIERKWLKNLVRVFEVFLLMVIVGTVSVFLPSPFSCSKFECSFEGSEFDAGCLVEHRSPLHTERTVNNYTCEEGITLMVNGTKYTNGSFNQVATLLFASGEEAIHHLFSRDTHREFTYGPLLTVLVVYFFLACWAAGTAISSGLVVPMLFIGGTYGRIIGKTMVDLFGIHTEGEWAWMDPGAFALIGAASFFGGVSRLTMSLTVIMIEITNDIQFLLPIMVAIMVSKWVGDFVTHPLYHALLELKCIPFLDSEPVVFTHGGRKNVNLELYQAKDVMSSPAEVLQLSVSVQRLARVLLETPHGGFPIVKQLRDGDEVFIGLITRLDISILLSHKKFSSNEPHNSADGVQDYEITDIDYEKLSVTYLPDSEDLNKKLHEYADEEQYANIFIDLSPYVNDSALSVQSNFSLHRTYIIYRTLGLRHLTVVDRCNRVVGMITRKDLMGFNLEEKIGEIIEKQRENTHFEMTRPV</sequence>
<comment type="caution">
    <text evidence="10">Lacks conserved residue(s) required for the propagation of feature annotation.</text>
</comment>
<dbReference type="SMART" id="SM00116">
    <property type="entry name" value="CBS"/>
    <property type="match status" value="2"/>
</dbReference>
<evidence type="ECO:0000256" key="6">
    <source>
        <dbReference type="ARBA" id="ARBA00023065"/>
    </source>
</evidence>
<keyword evidence="12" id="KW-1185">Reference proteome</keyword>
<evidence type="ECO:0000256" key="1">
    <source>
        <dbReference type="ARBA" id="ARBA00004141"/>
    </source>
</evidence>
<dbReference type="Gene3D" id="1.10.3080.10">
    <property type="entry name" value="Clc chloride channel"/>
    <property type="match status" value="1"/>
</dbReference>
<feature type="transmembrane region" description="Helical" evidence="10">
    <location>
        <begin position="602"/>
        <end position="619"/>
    </location>
</feature>
<feature type="transmembrane region" description="Helical" evidence="10">
    <location>
        <begin position="266"/>
        <end position="290"/>
    </location>
</feature>
<evidence type="ECO:0000256" key="4">
    <source>
        <dbReference type="ARBA" id="ARBA00022737"/>
    </source>
</evidence>
<evidence type="ECO:0000256" key="3">
    <source>
        <dbReference type="ARBA" id="ARBA00022692"/>
    </source>
</evidence>
<dbReference type="InterPro" id="IPR001807">
    <property type="entry name" value="ClC"/>
</dbReference>
<dbReference type="Pfam" id="PF00571">
    <property type="entry name" value="CBS"/>
    <property type="match status" value="2"/>
</dbReference>
<accession>A0A7D9HSB3</accession>
<dbReference type="SUPFAM" id="SSF81340">
    <property type="entry name" value="Clc chloride channel"/>
    <property type="match status" value="1"/>
</dbReference>
<feature type="transmembrane region" description="Helical" evidence="10">
    <location>
        <begin position="109"/>
        <end position="130"/>
    </location>
</feature>
<comment type="caution">
    <text evidence="11">The sequence shown here is derived from an EMBL/GenBank/DDBJ whole genome shotgun (WGS) entry which is preliminary data.</text>
</comment>
<feature type="transmembrane region" description="Helical" evidence="10">
    <location>
        <begin position="399"/>
        <end position="419"/>
    </location>
</feature>
<dbReference type="InterPro" id="IPR051280">
    <property type="entry name" value="Cl-channel/antiporter"/>
</dbReference>
<keyword evidence="5 10" id="KW-1133">Transmembrane helix</keyword>
<feature type="transmembrane region" description="Helical" evidence="10">
    <location>
        <begin position="150"/>
        <end position="175"/>
    </location>
</feature>
<dbReference type="Pfam" id="PF00654">
    <property type="entry name" value="Voltage_CLC"/>
    <property type="match status" value="1"/>
</dbReference>
<dbReference type="EMBL" id="CACRXK020001897">
    <property type="protein sequence ID" value="CAB3991663.1"/>
    <property type="molecule type" value="Genomic_DNA"/>
</dbReference>
<dbReference type="SUPFAM" id="SSF54631">
    <property type="entry name" value="CBS-domain pair"/>
    <property type="match status" value="1"/>
</dbReference>
<evidence type="ECO:0000256" key="8">
    <source>
        <dbReference type="ARBA" id="ARBA00023136"/>
    </source>
</evidence>
<dbReference type="PROSITE" id="PS51371">
    <property type="entry name" value="CBS"/>
    <property type="match status" value="2"/>
</dbReference>
<evidence type="ECO:0000256" key="2">
    <source>
        <dbReference type="ARBA" id="ARBA00022448"/>
    </source>
</evidence>
<dbReference type="InterPro" id="IPR014743">
    <property type="entry name" value="Cl-channel_core"/>
</dbReference>
<name>A0A7D9HSB3_PARCT</name>
<dbReference type="Gene3D" id="3.10.580.10">
    <property type="entry name" value="CBS-domain"/>
    <property type="match status" value="1"/>
</dbReference>